<evidence type="ECO:0000256" key="3">
    <source>
        <dbReference type="ARBA" id="ARBA00011255"/>
    </source>
</evidence>
<dbReference type="GO" id="GO:0008381">
    <property type="term" value="F:mechanosensitive monoatomic ion channel activity"/>
    <property type="evidence" value="ECO:0007669"/>
    <property type="project" value="UniProtKB-UniRule"/>
</dbReference>
<dbReference type="PRINTS" id="PR01264">
    <property type="entry name" value="MECHCHANNEL"/>
</dbReference>
<dbReference type="InterPro" id="IPR001185">
    <property type="entry name" value="MS_channel"/>
</dbReference>
<dbReference type="InterPro" id="IPR019823">
    <property type="entry name" value="Mechanosensitive_channel_CS"/>
</dbReference>
<dbReference type="Pfam" id="PF01741">
    <property type="entry name" value="MscL"/>
    <property type="match status" value="1"/>
</dbReference>
<dbReference type="RefSeq" id="WP_135104044.1">
    <property type="nucleotide sequence ID" value="NZ_JADGKW010000001.1"/>
</dbReference>
<dbReference type="OrthoDB" id="9810350at2"/>
<keyword evidence="9 12" id="KW-0406">Ion transport</keyword>
<dbReference type="AlphaFoldDB" id="A0A4Y9IRP5"/>
<keyword evidence="8 12" id="KW-1133">Transmembrane helix</keyword>
<comment type="caution">
    <text evidence="12">Lacks conserved residue(s) required for the propagation of feature annotation.</text>
</comment>
<dbReference type="NCBIfam" id="NF001843">
    <property type="entry name" value="PRK00567.1-4"/>
    <property type="match status" value="1"/>
</dbReference>
<evidence type="ECO:0000313" key="13">
    <source>
        <dbReference type="EMBL" id="TFU91022.1"/>
    </source>
</evidence>
<reference evidence="13 14" key="1">
    <citation type="submission" date="2019-03" db="EMBL/GenBank/DDBJ databases">
        <title>Diversity of the mouse oral microbiome.</title>
        <authorList>
            <person name="Joseph S."/>
            <person name="Aduse-Opoku J."/>
            <person name="Curtis M."/>
            <person name="Wade W."/>
            <person name="Hashim A."/>
        </authorList>
    </citation>
    <scope>NUCLEOTIDE SEQUENCE [LARGE SCALE GENOMIC DNA]</scope>
    <source>
        <strain evidence="13 14">P11</strain>
    </source>
</reference>
<evidence type="ECO:0000256" key="12">
    <source>
        <dbReference type="HAMAP-Rule" id="MF_00115"/>
    </source>
</evidence>
<dbReference type="HAMAP" id="MF_00115">
    <property type="entry name" value="MscL"/>
    <property type="match status" value="1"/>
</dbReference>
<evidence type="ECO:0000256" key="11">
    <source>
        <dbReference type="ARBA" id="ARBA00023303"/>
    </source>
</evidence>
<keyword evidence="7 12" id="KW-0812">Transmembrane</keyword>
<accession>A0A4Y9IRP5</accession>
<dbReference type="PANTHER" id="PTHR30266">
    <property type="entry name" value="MECHANOSENSITIVE CHANNEL MSCL"/>
    <property type="match status" value="1"/>
</dbReference>
<dbReference type="PANTHER" id="PTHR30266:SF2">
    <property type="entry name" value="LARGE-CONDUCTANCE MECHANOSENSITIVE CHANNEL"/>
    <property type="match status" value="1"/>
</dbReference>
<keyword evidence="6" id="KW-0997">Cell inner membrane</keyword>
<evidence type="ECO:0000256" key="4">
    <source>
        <dbReference type="ARBA" id="ARBA00022448"/>
    </source>
</evidence>
<dbReference type="InterPro" id="IPR037673">
    <property type="entry name" value="MSC/AndL"/>
</dbReference>
<comment type="subcellular location">
    <subcellularLocation>
        <location evidence="1 12">Cell membrane</location>
        <topology evidence="1 12">Multi-pass membrane protein</topology>
    </subcellularLocation>
</comment>
<dbReference type="Gene3D" id="1.10.1200.120">
    <property type="entry name" value="Large-conductance mechanosensitive channel, MscL, domain 1"/>
    <property type="match status" value="1"/>
</dbReference>
<evidence type="ECO:0000256" key="9">
    <source>
        <dbReference type="ARBA" id="ARBA00023065"/>
    </source>
</evidence>
<keyword evidence="4 12" id="KW-0813">Transport</keyword>
<protein>
    <recommendedName>
        <fullName evidence="12">Large-conductance mechanosensitive channel</fullName>
    </recommendedName>
</protein>
<comment type="similarity">
    <text evidence="2 12">Belongs to the MscL family.</text>
</comment>
<evidence type="ECO:0000256" key="7">
    <source>
        <dbReference type="ARBA" id="ARBA00022692"/>
    </source>
</evidence>
<evidence type="ECO:0000256" key="10">
    <source>
        <dbReference type="ARBA" id="ARBA00023136"/>
    </source>
</evidence>
<keyword evidence="5 12" id="KW-1003">Cell membrane</keyword>
<dbReference type="PROSITE" id="PS01327">
    <property type="entry name" value="MSCL"/>
    <property type="match status" value="1"/>
</dbReference>
<proteinExistence type="inferred from homology"/>
<dbReference type="Proteomes" id="UP000298285">
    <property type="component" value="Unassembled WGS sequence"/>
</dbReference>
<name>A0A4Y9IRP5_9BACT</name>
<keyword evidence="11 12" id="KW-0407">Ion channel</keyword>
<feature type="transmembrane region" description="Helical" evidence="12">
    <location>
        <begin position="75"/>
        <end position="96"/>
    </location>
</feature>
<organism evidence="13 14">
    <name type="scientific">Dysgonomonas mossii</name>
    <dbReference type="NCBI Taxonomy" id="163665"/>
    <lineage>
        <taxon>Bacteria</taxon>
        <taxon>Pseudomonadati</taxon>
        <taxon>Bacteroidota</taxon>
        <taxon>Bacteroidia</taxon>
        <taxon>Bacteroidales</taxon>
        <taxon>Dysgonomonadaceae</taxon>
        <taxon>Dysgonomonas</taxon>
    </lineage>
</organism>
<evidence type="ECO:0000256" key="1">
    <source>
        <dbReference type="ARBA" id="ARBA00004651"/>
    </source>
</evidence>
<dbReference type="InterPro" id="IPR036019">
    <property type="entry name" value="MscL_channel"/>
</dbReference>
<comment type="caution">
    <text evidence="13">The sequence shown here is derived from an EMBL/GenBank/DDBJ whole genome shotgun (WGS) entry which is preliminary data.</text>
</comment>
<evidence type="ECO:0000256" key="8">
    <source>
        <dbReference type="ARBA" id="ARBA00022989"/>
    </source>
</evidence>
<evidence type="ECO:0000256" key="2">
    <source>
        <dbReference type="ARBA" id="ARBA00007254"/>
    </source>
</evidence>
<dbReference type="FunFam" id="1.10.1200.120:FF:000001">
    <property type="entry name" value="Large-conductance mechanosensitive channel"/>
    <property type="match status" value="1"/>
</dbReference>
<evidence type="ECO:0000256" key="5">
    <source>
        <dbReference type="ARBA" id="ARBA00022475"/>
    </source>
</evidence>
<comment type="subunit">
    <text evidence="3 12">Homopentamer.</text>
</comment>
<dbReference type="EMBL" id="SPPK01000001">
    <property type="protein sequence ID" value="TFU91022.1"/>
    <property type="molecule type" value="Genomic_DNA"/>
</dbReference>
<evidence type="ECO:0000313" key="14">
    <source>
        <dbReference type="Proteomes" id="UP000298285"/>
    </source>
</evidence>
<comment type="function">
    <text evidence="12">Channel that opens in response to stretch forces in the membrane lipid bilayer. May participate in the regulation of osmotic pressure changes within the cell.</text>
</comment>
<dbReference type="GO" id="GO:0005886">
    <property type="term" value="C:plasma membrane"/>
    <property type="evidence" value="ECO:0007669"/>
    <property type="project" value="UniProtKB-SubCell"/>
</dbReference>
<keyword evidence="10 12" id="KW-0472">Membrane</keyword>
<dbReference type="SUPFAM" id="SSF81330">
    <property type="entry name" value="Gated mechanosensitive channel"/>
    <property type="match status" value="1"/>
</dbReference>
<evidence type="ECO:0000256" key="6">
    <source>
        <dbReference type="ARBA" id="ARBA00022519"/>
    </source>
</evidence>
<sequence>MSVLKELKEFMMRGNVVDMAVGVIVGGAFGKIVSSLVSDIIMPPIGVVLGGVNFSDLKVTLKEAVGDVAAVTINYGSFVQTVFDFVIIASAIFFAIKGINMLQKKKEEAPAAPPAPTKEETLLTEIRDLLKEQNKN</sequence>
<gene>
    <name evidence="12 13" type="primary">mscL</name>
    <name evidence="13" type="ORF">E4T88_03315</name>
</gene>
<dbReference type="NCBIfam" id="TIGR00220">
    <property type="entry name" value="mscL"/>
    <property type="match status" value="1"/>
</dbReference>